<dbReference type="Pfam" id="PF14223">
    <property type="entry name" value="Retrotran_gag_2"/>
    <property type="match status" value="1"/>
</dbReference>
<dbReference type="OrthoDB" id="10537457at2759"/>
<accession>A0A3N4LV99</accession>
<protein>
    <recommendedName>
        <fullName evidence="3">Retrotransposon Copia-like N-terminal domain-containing protein</fullName>
    </recommendedName>
</protein>
<dbReference type="Proteomes" id="UP000267821">
    <property type="component" value="Unassembled WGS sequence"/>
</dbReference>
<dbReference type="EMBL" id="ML121533">
    <property type="protein sequence ID" value="RPB26807.1"/>
    <property type="molecule type" value="Genomic_DNA"/>
</dbReference>
<evidence type="ECO:0000313" key="1">
    <source>
        <dbReference type="EMBL" id="RPB26807.1"/>
    </source>
</evidence>
<evidence type="ECO:0008006" key="3">
    <source>
        <dbReference type="Google" id="ProtNLM"/>
    </source>
</evidence>
<proteinExistence type="predicted"/>
<dbReference type="AlphaFoldDB" id="A0A3N4LV99"/>
<sequence>MSSSSIPQLSSSSSAHPSVPLKDLEKLAGQSNFLRWRSTIQKVLKYQKVVEITKNKQETPTTDVEADALEMKNLQALLTMQATISLDQQYLISECETANQAWTNLHDAFDRQNTISSFYRMRLMHDQDKQRTIPYLITFFIRFMKTMSLRLLCSSHLSIPL</sequence>
<organism evidence="1 2">
    <name type="scientific">Terfezia boudieri ATCC MYA-4762</name>
    <dbReference type="NCBI Taxonomy" id="1051890"/>
    <lineage>
        <taxon>Eukaryota</taxon>
        <taxon>Fungi</taxon>
        <taxon>Dikarya</taxon>
        <taxon>Ascomycota</taxon>
        <taxon>Pezizomycotina</taxon>
        <taxon>Pezizomycetes</taxon>
        <taxon>Pezizales</taxon>
        <taxon>Pezizaceae</taxon>
        <taxon>Terfezia</taxon>
    </lineage>
</organism>
<reference evidence="1 2" key="1">
    <citation type="journal article" date="2018" name="Nat. Ecol. Evol.">
        <title>Pezizomycetes genomes reveal the molecular basis of ectomycorrhizal truffle lifestyle.</title>
        <authorList>
            <person name="Murat C."/>
            <person name="Payen T."/>
            <person name="Noel B."/>
            <person name="Kuo A."/>
            <person name="Morin E."/>
            <person name="Chen J."/>
            <person name="Kohler A."/>
            <person name="Krizsan K."/>
            <person name="Balestrini R."/>
            <person name="Da Silva C."/>
            <person name="Montanini B."/>
            <person name="Hainaut M."/>
            <person name="Levati E."/>
            <person name="Barry K.W."/>
            <person name="Belfiori B."/>
            <person name="Cichocki N."/>
            <person name="Clum A."/>
            <person name="Dockter R.B."/>
            <person name="Fauchery L."/>
            <person name="Guy J."/>
            <person name="Iotti M."/>
            <person name="Le Tacon F."/>
            <person name="Lindquist E.A."/>
            <person name="Lipzen A."/>
            <person name="Malagnac F."/>
            <person name="Mello A."/>
            <person name="Molinier V."/>
            <person name="Miyauchi S."/>
            <person name="Poulain J."/>
            <person name="Riccioni C."/>
            <person name="Rubini A."/>
            <person name="Sitrit Y."/>
            <person name="Splivallo R."/>
            <person name="Traeger S."/>
            <person name="Wang M."/>
            <person name="Zifcakova L."/>
            <person name="Wipf D."/>
            <person name="Zambonelli A."/>
            <person name="Paolocci F."/>
            <person name="Nowrousian M."/>
            <person name="Ottonello S."/>
            <person name="Baldrian P."/>
            <person name="Spatafora J.W."/>
            <person name="Henrissat B."/>
            <person name="Nagy L.G."/>
            <person name="Aury J.M."/>
            <person name="Wincker P."/>
            <person name="Grigoriev I.V."/>
            <person name="Bonfante P."/>
            <person name="Martin F.M."/>
        </authorList>
    </citation>
    <scope>NUCLEOTIDE SEQUENCE [LARGE SCALE GENOMIC DNA]</scope>
    <source>
        <strain evidence="1 2">ATCC MYA-4762</strain>
    </source>
</reference>
<keyword evidence="2" id="KW-1185">Reference proteome</keyword>
<evidence type="ECO:0000313" key="2">
    <source>
        <dbReference type="Proteomes" id="UP000267821"/>
    </source>
</evidence>
<dbReference type="InParanoid" id="A0A3N4LV99"/>
<name>A0A3N4LV99_9PEZI</name>
<gene>
    <name evidence="1" type="ORF">L211DRAFT_846965</name>
</gene>